<dbReference type="InterPro" id="IPR027728">
    <property type="entry name" value="Topless_fam"/>
</dbReference>
<dbReference type="SUPFAM" id="SSF50978">
    <property type="entry name" value="WD40 repeat-like"/>
    <property type="match status" value="1"/>
</dbReference>
<evidence type="ECO:0000313" key="1">
    <source>
        <dbReference type="EMBL" id="SPD00156.1"/>
    </source>
</evidence>
<protein>
    <submittedName>
        <fullName evidence="1">Uncharacterized protein</fullName>
    </submittedName>
</protein>
<name>A0A2N9GC48_FAGSY</name>
<dbReference type="PANTHER" id="PTHR44083">
    <property type="entry name" value="TOPLESS-RELATED PROTEIN 1-RELATED"/>
    <property type="match status" value="1"/>
</dbReference>
<dbReference type="InterPro" id="IPR036322">
    <property type="entry name" value="WD40_repeat_dom_sf"/>
</dbReference>
<dbReference type="AlphaFoldDB" id="A0A2N9GC48"/>
<sequence length="124" mass="13484">MDGKSWQWGPQESDLPITYATYSCDGQSIYVSLKDGCIKVLVTATLDLRCRINITAYTPPGPSLEVYPLVIAAHPSQPNHFALGLTNGRVHVLEPLESKGEWGIPPQPKDGEGLSTASCLEVFE</sequence>
<dbReference type="GO" id="GO:0006355">
    <property type="term" value="P:regulation of DNA-templated transcription"/>
    <property type="evidence" value="ECO:0007669"/>
    <property type="project" value="InterPro"/>
</dbReference>
<accession>A0A2N9GC48</accession>
<gene>
    <name evidence="1" type="ORF">FSB_LOCUS28038</name>
</gene>
<proteinExistence type="predicted"/>
<dbReference type="PANTHER" id="PTHR44083:SF35">
    <property type="entry name" value="TOPLESS-RELATED PROTEIN 4-LIKE ISOFORM X1"/>
    <property type="match status" value="1"/>
</dbReference>
<organism evidence="1">
    <name type="scientific">Fagus sylvatica</name>
    <name type="common">Beechnut</name>
    <dbReference type="NCBI Taxonomy" id="28930"/>
    <lineage>
        <taxon>Eukaryota</taxon>
        <taxon>Viridiplantae</taxon>
        <taxon>Streptophyta</taxon>
        <taxon>Embryophyta</taxon>
        <taxon>Tracheophyta</taxon>
        <taxon>Spermatophyta</taxon>
        <taxon>Magnoliopsida</taxon>
        <taxon>eudicotyledons</taxon>
        <taxon>Gunneridae</taxon>
        <taxon>Pentapetalae</taxon>
        <taxon>rosids</taxon>
        <taxon>fabids</taxon>
        <taxon>Fagales</taxon>
        <taxon>Fagaceae</taxon>
        <taxon>Fagus</taxon>
    </lineage>
</organism>
<reference evidence="1" key="1">
    <citation type="submission" date="2018-02" db="EMBL/GenBank/DDBJ databases">
        <authorList>
            <person name="Cohen D.B."/>
            <person name="Kent A.D."/>
        </authorList>
    </citation>
    <scope>NUCLEOTIDE SEQUENCE</scope>
</reference>
<dbReference type="EMBL" id="OIVN01002053">
    <property type="protein sequence ID" value="SPD00156.1"/>
    <property type="molecule type" value="Genomic_DNA"/>
</dbReference>